<evidence type="ECO:0000313" key="1">
    <source>
        <dbReference type="EMBL" id="BAH70015.1"/>
    </source>
</evidence>
<dbReference type="KEGG" id="mfp:MBIO_0750"/>
<dbReference type="InterPro" id="IPR054784">
    <property type="entry name" value="HpyAIV-type_restriction_enz"/>
</dbReference>
<name>C4XFU3_MYCFP</name>
<accession>C4XFU3</accession>
<sequence>MIMEYNQFEMELRSALTTGNGTKLLYKIIDAPYRFFSPLQPFNYKVKLEQAFLRTQENTYVKFIKYCAEYLITQYGFKLEKSSFKYTLPLKEGEEFPEEVKVNAAMIFRQKENGGDEETADICVIYLKKRDYYGAKEVTKLHDNIIKQLEVLRIIYPNNKIKGILWFLDNDYHKNVNFFNECYDKEHSFETPGFRAYYGAQFFKIFDKEEDWLLVENHIKKFKNSNYDYFLKMPDLDQDEDVLNAMINLNETSWQKLISPDEVYANIRQYIFNERNENSNLFKALKLRDIKRTSVDDDEEKRRILELENKANQNE</sequence>
<organism evidence="1 2">
    <name type="scientific">Mycoplasmopsis fermentans (strain ATCC 19989 / NBRC 14854 / NCTC 10117 / PG18)</name>
    <name type="common">Mycoplasma fermentans</name>
    <dbReference type="NCBI Taxonomy" id="496833"/>
    <lineage>
        <taxon>Bacteria</taxon>
        <taxon>Bacillati</taxon>
        <taxon>Mycoplasmatota</taxon>
        <taxon>Mycoplasmoidales</taxon>
        <taxon>Metamycoplasmataceae</taxon>
        <taxon>Mycoplasmopsis</taxon>
    </lineage>
</organism>
<evidence type="ECO:0000313" key="2">
    <source>
        <dbReference type="Proteomes" id="UP000006810"/>
    </source>
</evidence>
<gene>
    <name evidence="1" type="ordered locus">MBIO_0750</name>
</gene>
<dbReference type="NCBIfam" id="NF045832">
    <property type="entry name" value="restrict_HpyAIV"/>
    <property type="match status" value="1"/>
</dbReference>
<dbReference type="eggNOG" id="ENOG502ZSDN">
    <property type="taxonomic scope" value="Bacteria"/>
</dbReference>
<dbReference type="Proteomes" id="UP000006810">
    <property type="component" value="Chromosome"/>
</dbReference>
<dbReference type="AlphaFoldDB" id="C4XFU3"/>
<proteinExistence type="predicted"/>
<dbReference type="PATRIC" id="fig|496833.3.peg.343"/>
<reference evidence="1 2" key="1">
    <citation type="journal article" date="2009" name="Curr. Microbiol.">
        <title>Molecular cloning and expression of a novel cholinephosphotransferase involved in glycoglycerophospholipid biosynthesis of Mycoplasma fermentans.</title>
        <authorList>
            <person name="Ishida N."/>
            <person name="Irikura D."/>
            <person name="Matsuda K."/>
            <person name="Sato S."/>
            <person name="Asano K."/>
        </authorList>
    </citation>
    <scope>NUCLEOTIDE SEQUENCE [LARGE SCALE GENOMIC DNA]</scope>
    <source>
        <strain evidence="2">ATCC 19989 / NBRC 14854 / NCTC 10117 / PG18</strain>
    </source>
</reference>
<protein>
    <submittedName>
        <fullName evidence="1">Uncharacterized protein</fullName>
    </submittedName>
</protein>
<dbReference type="HOGENOM" id="CLU_923829_0_0_14"/>
<dbReference type="EMBL" id="AP009608">
    <property type="protein sequence ID" value="BAH70015.1"/>
    <property type="molecule type" value="Genomic_DNA"/>
</dbReference>
<keyword evidence="2" id="KW-1185">Reference proteome</keyword>